<dbReference type="SUPFAM" id="SSF53756">
    <property type="entry name" value="UDP-Glycosyltransferase/glycogen phosphorylase"/>
    <property type="match status" value="1"/>
</dbReference>
<keyword evidence="3" id="KW-0808">Transferase</keyword>
<dbReference type="GO" id="GO:0016757">
    <property type="term" value="F:glycosyltransferase activity"/>
    <property type="evidence" value="ECO:0007669"/>
    <property type="project" value="InterPro"/>
</dbReference>
<evidence type="ECO:0000259" key="2">
    <source>
        <dbReference type="Pfam" id="PF13439"/>
    </source>
</evidence>
<sequence length="363" mass="41018">MSKRIIFVITGLGLGGAEKQICLLADKLYLQNNEVNIVVLNGDINVIPLNKNIRIYNLHMKKNPLGLLSAVLRLVKIIDFLKPDIVHGHMFHANIVARLAKLFSCNKYKLVCTAHSKNEGGHIRMLVYRLTDFLCNITTNVSKEALDVFIKKKAFSKLKSIPIYNGIDTDIFRYDPLQRDKIRHSLNITNDDTLILSVGRLTDAKDYPNLLKALLELPEKYKLVIIGEGEARNEVECMILNYGLEKRVKLLGSIANVAIYYSACDIYVSSSKWEGFGLVVAEAMSCQRLVVATNAGGVAEVVGDMNYIVPVSDSQLLAKKINEVMEYDKDIKMEIMLRNREFVLKMFSIDMIVNQWIKLYASI</sequence>
<dbReference type="InterPro" id="IPR028098">
    <property type="entry name" value="Glyco_trans_4-like_N"/>
</dbReference>
<dbReference type="EMBL" id="LC494353">
    <property type="protein sequence ID" value="BBM63105.1"/>
    <property type="molecule type" value="Genomic_DNA"/>
</dbReference>
<protein>
    <submittedName>
        <fullName evidence="3">Glycosyltransferase</fullName>
    </submittedName>
</protein>
<name>A0A5A4U4Z5_ESCAL</name>
<dbReference type="Pfam" id="PF13439">
    <property type="entry name" value="Glyco_transf_4"/>
    <property type="match status" value="1"/>
</dbReference>
<dbReference type="Gene3D" id="3.40.50.2000">
    <property type="entry name" value="Glycogen Phosphorylase B"/>
    <property type="match status" value="2"/>
</dbReference>
<dbReference type="PANTHER" id="PTHR12526">
    <property type="entry name" value="GLYCOSYLTRANSFERASE"/>
    <property type="match status" value="1"/>
</dbReference>
<evidence type="ECO:0000313" key="3">
    <source>
        <dbReference type="EMBL" id="BBM63105.1"/>
    </source>
</evidence>
<accession>A0A5A4U4Z5</accession>
<dbReference type="RefSeq" id="WP_125317470.1">
    <property type="nucleotide sequence ID" value="NZ_CP030781.1"/>
</dbReference>
<reference evidence="3" key="1">
    <citation type="submission" date="2019-07" db="EMBL/GenBank/DDBJ databases">
        <title>Overview of O-antigen diversity of Escherichia albertii, an emerging enteropathogen; genetic structure, serology, and development of O-genotyping method.</title>
        <authorList>
            <person name="Ooka T."/>
            <person name="Seto K."/>
            <person name="Ogura Y."/>
            <person name="Iguchi A."/>
            <person name="Imura N."/>
            <person name="Honda M."/>
            <person name="Etoh Y."/>
            <person name="Ikeda T."/>
            <person name="Sugitani W."/>
            <person name="Konno T."/>
            <person name="Kawano K."/>
            <person name="Kudo Y."/>
            <person name="Murakami K."/>
            <person name="Hayashi T."/>
            <person name="Nishi J."/>
        </authorList>
    </citation>
    <scope>NUCLEOTIDE SEQUENCE</scope>
    <source>
        <strain evidence="3">07-3866</strain>
    </source>
</reference>
<organism evidence="3">
    <name type="scientific">Escherichia albertii</name>
    <dbReference type="NCBI Taxonomy" id="208962"/>
    <lineage>
        <taxon>Bacteria</taxon>
        <taxon>Pseudomonadati</taxon>
        <taxon>Pseudomonadota</taxon>
        <taxon>Gammaproteobacteria</taxon>
        <taxon>Enterobacterales</taxon>
        <taxon>Enterobacteriaceae</taxon>
        <taxon>Escherichia</taxon>
    </lineage>
</organism>
<feature type="domain" description="Glycosyl transferase family 1" evidence="1">
    <location>
        <begin position="179"/>
        <end position="328"/>
    </location>
</feature>
<dbReference type="AlphaFoldDB" id="A0A5A4U4Z5"/>
<dbReference type="Pfam" id="PF00534">
    <property type="entry name" value="Glycos_transf_1"/>
    <property type="match status" value="1"/>
</dbReference>
<dbReference type="InterPro" id="IPR001296">
    <property type="entry name" value="Glyco_trans_1"/>
</dbReference>
<dbReference type="PANTHER" id="PTHR12526:SF630">
    <property type="entry name" value="GLYCOSYLTRANSFERASE"/>
    <property type="match status" value="1"/>
</dbReference>
<evidence type="ECO:0000259" key="1">
    <source>
        <dbReference type="Pfam" id="PF00534"/>
    </source>
</evidence>
<proteinExistence type="predicted"/>
<dbReference type="GO" id="GO:1901135">
    <property type="term" value="P:carbohydrate derivative metabolic process"/>
    <property type="evidence" value="ECO:0007669"/>
    <property type="project" value="UniProtKB-ARBA"/>
</dbReference>
<feature type="domain" description="Glycosyltransferase subfamily 4-like N-terminal" evidence="2">
    <location>
        <begin position="15"/>
        <end position="170"/>
    </location>
</feature>